<proteinExistence type="predicted"/>
<sequence>MPPPLSFEAFVDTLTDTYRTVIHRNLPVPESERERWVRPDELAWLGLGHEQESFYFGYALGLAEGEEPGGASGALPLRELLDPGEHETLVAAVDRFSYPPPPASEARDPWYEDCQVFARYALRLGLGLVAHRLGSHPEMLPMAPGPGFRVTVFDDIESPAFEAEVPRCELPSSGDGDQAARRQLLAGAFASTPACRELLAELGEGRLLHLPLTEVLEMHRTSRVSLLADLQAAKGPSR</sequence>
<dbReference type="EMBL" id="JAPNKA010000001">
    <property type="protein sequence ID" value="MCY1082301.1"/>
    <property type="molecule type" value="Genomic_DNA"/>
</dbReference>
<organism evidence="1 2">
    <name type="scientific">Archangium lansingense</name>
    <dbReference type="NCBI Taxonomy" id="2995310"/>
    <lineage>
        <taxon>Bacteria</taxon>
        <taxon>Pseudomonadati</taxon>
        <taxon>Myxococcota</taxon>
        <taxon>Myxococcia</taxon>
        <taxon>Myxococcales</taxon>
        <taxon>Cystobacterineae</taxon>
        <taxon>Archangiaceae</taxon>
        <taxon>Archangium</taxon>
    </lineage>
</organism>
<name>A0ABT4AL50_9BACT</name>
<evidence type="ECO:0000313" key="2">
    <source>
        <dbReference type="Proteomes" id="UP001207654"/>
    </source>
</evidence>
<comment type="caution">
    <text evidence="1">The sequence shown here is derived from an EMBL/GenBank/DDBJ whole genome shotgun (WGS) entry which is preliminary data.</text>
</comment>
<dbReference type="RefSeq" id="WP_267540874.1">
    <property type="nucleotide sequence ID" value="NZ_JAPNKA010000001.1"/>
</dbReference>
<evidence type="ECO:0000313" key="1">
    <source>
        <dbReference type="EMBL" id="MCY1082301.1"/>
    </source>
</evidence>
<keyword evidence="2" id="KW-1185">Reference proteome</keyword>
<dbReference type="Proteomes" id="UP001207654">
    <property type="component" value="Unassembled WGS sequence"/>
</dbReference>
<protein>
    <submittedName>
        <fullName evidence="1">Uncharacterized protein</fullName>
    </submittedName>
</protein>
<accession>A0ABT4AL50</accession>
<reference evidence="1 2" key="1">
    <citation type="submission" date="2022-11" db="EMBL/GenBank/DDBJ databases">
        <title>Minimal conservation of predation-associated metabolite biosynthetic gene clusters underscores biosynthetic potential of Myxococcota including descriptions for ten novel species: Archangium lansinium sp. nov., Myxococcus landrumus sp. nov., Nannocystis bai.</title>
        <authorList>
            <person name="Ahearne A."/>
            <person name="Stevens C."/>
            <person name="Phillips K."/>
        </authorList>
    </citation>
    <scope>NUCLEOTIDE SEQUENCE [LARGE SCALE GENOMIC DNA]</scope>
    <source>
        <strain evidence="1 2">MIWBW</strain>
    </source>
</reference>
<gene>
    <name evidence="1" type="ORF">OV287_48445</name>
</gene>